<keyword evidence="6" id="KW-0472">Membrane</keyword>
<dbReference type="InterPro" id="IPR032675">
    <property type="entry name" value="LRR_dom_sf"/>
</dbReference>
<dbReference type="PANTHER" id="PTHR48052:SF8">
    <property type="entry name" value="LRR RECEPTOR-LIKE SERINE_THREONINE-PROTEIN KINASE FLS2"/>
    <property type="match status" value="1"/>
</dbReference>
<evidence type="ECO:0000256" key="2">
    <source>
        <dbReference type="ARBA" id="ARBA00022475"/>
    </source>
</evidence>
<accession>A0AAW0F1L6</accession>
<keyword evidence="11" id="KW-1185">Reference proteome</keyword>
<dbReference type="PANTHER" id="PTHR48052">
    <property type="entry name" value="UNNAMED PRODUCT"/>
    <property type="match status" value="1"/>
</dbReference>
<evidence type="ECO:0000256" key="9">
    <source>
        <dbReference type="ARBA" id="ARBA00037847"/>
    </source>
</evidence>
<dbReference type="AlphaFoldDB" id="A0AAW0F1L6"/>
<evidence type="ECO:0000256" key="4">
    <source>
        <dbReference type="ARBA" id="ARBA00022729"/>
    </source>
</evidence>
<dbReference type="GO" id="GO:0012505">
    <property type="term" value="C:endomembrane system"/>
    <property type="evidence" value="ECO:0007669"/>
    <property type="project" value="UniProtKB-SubCell"/>
</dbReference>
<evidence type="ECO:0000256" key="6">
    <source>
        <dbReference type="ARBA" id="ARBA00023136"/>
    </source>
</evidence>
<protein>
    <submittedName>
        <fullName evidence="10">Leucine Rich repeat</fullName>
    </submittedName>
</protein>
<keyword evidence="5" id="KW-1133">Transmembrane helix</keyword>
<evidence type="ECO:0000256" key="3">
    <source>
        <dbReference type="ARBA" id="ARBA00022692"/>
    </source>
</evidence>
<dbReference type="EMBL" id="JAECZO010000004">
    <property type="protein sequence ID" value="KAK7200273.1"/>
    <property type="molecule type" value="Genomic_DNA"/>
</dbReference>
<keyword evidence="4" id="KW-0732">Signal</keyword>
<evidence type="ECO:0000256" key="7">
    <source>
        <dbReference type="ARBA" id="ARBA00023170"/>
    </source>
</evidence>
<comment type="subcellular location">
    <subcellularLocation>
        <location evidence="1">Cell membrane</location>
    </subcellularLocation>
    <subcellularLocation>
        <location evidence="9">Endomembrane system</location>
        <topology evidence="9">Single-pass membrane protein</topology>
    </subcellularLocation>
</comment>
<evidence type="ECO:0000313" key="11">
    <source>
        <dbReference type="Proteomes" id="UP001430356"/>
    </source>
</evidence>
<evidence type="ECO:0000256" key="8">
    <source>
        <dbReference type="ARBA" id="ARBA00023180"/>
    </source>
</evidence>
<evidence type="ECO:0000256" key="5">
    <source>
        <dbReference type="ARBA" id="ARBA00022989"/>
    </source>
</evidence>
<dbReference type="GO" id="GO:0005886">
    <property type="term" value="C:plasma membrane"/>
    <property type="evidence" value="ECO:0007669"/>
    <property type="project" value="UniProtKB-SubCell"/>
</dbReference>
<evidence type="ECO:0000256" key="1">
    <source>
        <dbReference type="ARBA" id="ARBA00004236"/>
    </source>
</evidence>
<dbReference type="InterPro" id="IPR001611">
    <property type="entry name" value="Leu-rich_rpt"/>
</dbReference>
<keyword evidence="2" id="KW-1003">Cell membrane</keyword>
<keyword evidence="3" id="KW-0812">Transmembrane</keyword>
<dbReference type="SUPFAM" id="SSF52058">
    <property type="entry name" value="L domain-like"/>
    <property type="match status" value="1"/>
</dbReference>
<gene>
    <name evidence="10" type="ORF">NESM_000079500</name>
</gene>
<keyword evidence="7" id="KW-0675">Receptor</keyword>
<evidence type="ECO:0000313" key="10">
    <source>
        <dbReference type="EMBL" id="KAK7200273.1"/>
    </source>
</evidence>
<keyword evidence="8" id="KW-0325">Glycoprotein</keyword>
<sequence>MAVLSQAAASRASARPRRGLARLACVAAVVAAALCLCCSGVRALEVGKFAPGTKDMSPEQRTASVQIVEALQRAIQDPDMQREAEAALKNTGAGFDVCHSTLLRCNSTTKAVEEVVIKDMRGGVVQWNELPSTVLRVFVMDSKLDQPLVLSSLPPQLSEFAATNVEWQSNALLQNPPGDNAPDAEATSAKLHLLQCNNCGLEKAELLPTSPQLGSLHTLSLRENPKLAVDISQLPRSLVSLQLSGSGLTQTTVKAALEAAPASLSRLNISFTGIAMSIDMLSSASKDLEALDVSGLTSGSVDTPLSVAQLEEACNPTGFNPTELYMIKSKLTGTLPALSKCTKLTALDMSNNKLSGAALDHLPPTLELLHLNNNDINSNLRTDTLPRALRSLDISANHFMGDMNLSGLPQKLQFFDISHNDFSGKVNLTQLPESIKFVYIQHNNFTGEADLVDIPLGIRFIMIHHNNWDYRLPAL</sequence>
<comment type="caution">
    <text evidence="10">The sequence shown here is derived from an EMBL/GenBank/DDBJ whole genome shotgun (WGS) entry which is preliminary data.</text>
</comment>
<dbReference type="Pfam" id="PF13516">
    <property type="entry name" value="LRR_6"/>
    <property type="match status" value="1"/>
</dbReference>
<reference evidence="10 11" key="1">
    <citation type="journal article" date="2021" name="MBio">
        <title>A New Model Trypanosomatid, Novymonas esmeraldas: Genomic Perception of Its 'Candidatus Pandoraea novymonadis' Endosymbiont.</title>
        <authorList>
            <person name="Zakharova A."/>
            <person name="Saura A."/>
            <person name="Butenko A."/>
            <person name="Podesvova L."/>
            <person name="Warmusova S."/>
            <person name="Kostygov A.Y."/>
            <person name="Nenarokova A."/>
            <person name="Lukes J."/>
            <person name="Opperdoes F.R."/>
            <person name="Yurchenko V."/>
        </authorList>
    </citation>
    <scope>NUCLEOTIDE SEQUENCE [LARGE SCALE GENOMIC DNA]</scope>
    <source>
        <strain evidence="10 11">E262AT.01</strain>
    </source>
</reference>
<dbReference type="Proteomes" id="UP001430356">
    <property type="component" value="Unassembled WGS sequence"/>
</dbReference>
<proteinExistence type="predicted"/>
<dbReference type="Gene3D" id="3.80.10.10">
    <property type="entry name" value="Ribonuclease Inhibitor"/>
    <property type="match status" value="2"/>
</dbReference>
<name>A0AAW0F1L6_9TRYP</name>
<organism evidence="10 11">
    <name type="scientific">Novymonas esmeraldas</name>
    <dbReference type="NCBI Taxonomy" id="1808958"/>
    <lineage>
        <taxon>Eukaryota</taxon>
        <taxon>Discoba</taxon>
        <taxon>Euglenozoa</taxon>
        <taxon>Kinetoplastea</taxon>
        <taxon>Metakinetoplastina</taxon>
        <taxon>Trypanosomatida</taxon>
        <taxon>Trypanosomatidae</taxon>
        <taxon>Novymonas</taxon>
    </lineage>
</organism>